<proteinExistence type="predicted"/>
<protein>
    <submittedName>
        <fullName evidence="2">TIGR02206 family membrane protein</fullName>
    </submittedName>
</protein>
<dbReference type="InterPro" id="IPR011737">
    <property type="entry name" value="CHP02206_TP0381"/>
</dbReference>
<evidence type="ECO:0000313" key="3">
    <source>
        <dbReference type="Proteomes" id="UP001196301"/>
    </source>
</evidence>
<dbReference type="Pfam" id="PF14808">
    <property type="entry name" value="TMEM164"/>
    <property type="match status" value="1"/>
</dbReference>
<feature type="transmembrane region" description="Helical" evidence="1">
    <location>
        <begin position="135"/>
        <end position="154"/>
    </location>
</feature>
<dbReference type="EMBL" id="JAHLOQ010000005">
    <property type="protein sequence ID" value="MBU5335468.1"/>
    <property type="molecule type" value="Genomic_DNA"/>
</dbReference>
<comment type="caution">
    <text evidence="2">The sequence shown here is derived from an EMBL/GenBank/DDBJ whole genome shotgun (WGS) entry which is preliminary data.</text>
</comment>
<keyword evidence="1" id="KW-1133">Transmembrane helix</keyword>
<accession>A0ABS6DUF8</accession>
<organism evidence="2 3">
    <name type="scientific">Intestinibacter bartlettii</name>
    <dbReference type="NCBI Taxonomy" id="261299"/>
    <lineage>
        <taxon>Bacteria</taxon>
        <taxon>Bacillati</taxon>
        <taxon>Bacillota</taxon>
        <taxon>Clostridia</taxon>
        <taxon>Peptostreptococcales</taxon>
        <taxon>Peptostreptococcaceae</taxon>
        <taxon>Intestinibacter</taxon>
    </lineage>
</organism>
<feature type="transmembrane region" description="Helical" evidence="1">
    <location>
        <begin position="20"/>
        <end position="39"/>
    </location>
</feature>
<dbReference type="NCBIfam" id="TIGR02206">
    <property type="entry name" value="intg_mem_TP0381"/>
    <property type="match status" value="1"/>
</dbReference>
<gene>
    <name evidence="2" type="ORF">KQI20_03355</name>
</gene>
<keyword evidence="3" id="KW-1185">Reference proteome</keyword>
<feature type="transmembrane region" description="Helical" evidence="1">
    <location>
        <begin position="166"/>
        <end position="186"/>
    </location>
</feature>
<dbReference type="Proteomes" id="UP001196301">
    <property type="component" value="Unassembled WGS sequence"/>
</dbReference>
<feature type="transmembrane region" description="Helical" evidence="1">
    <location>
        <begin position="80"/>
        <end position="97"/>
    </location>
</feature>
<keyword evidence="1" id="KW-0472">Membrane</keyword>
<feature type="transmembrane region" description="Helical" evidence="1">
    <location>
        <begin position="206"/>
        <end position="227"/>
    </location>
</feature>
<evidence type="ECO:0000256" key="1">
    <source>
        <dbReference type="SAM" id="Phobius"/>
    </source>
</evidence>
<sequence length="247" mass="28240">MDFLKYFFRKASKHSNFKIFGLAHLSILCIGILGIISMIKRISVSRKFEKIVGVVLLSQQIILYTWYLLSGYNLLTEGLPLFHCRIAIILIGIGLLFNKSICRKLGSMWGLIGAVFALVYPSGLDPFLFPHITQFSFFIGHLFLLWGAVYCIFVEGIKLDKSDLKIIFYFTNIYHISVFILNHMIGANYGFMRESPIGIGNNLHPMVYGLVVIAIFNVLIVLMNAFINSQQEDYEQEICEIVELEYN</sequence>
<name>A0ABS6DUF8_9FIRM</name>
<keyword evidence="1" id="KW-0812">Transmembrane</keyword>
<feature type="transmembrane region" description="Helical" evidence="1">
    <location>
        <begin position="51"/>
        <end position="68"/>
    </location>
</feature>
<feature type="transmembrane region" description="Helical" evidence="1">
    <location>
        <begin position="109"/>
        <end position="129"/>
    </location>
</feature>
<dbReference type="RefSeq" id="WP_216568597.1">
    <property type="nucleotide sequence ID" value="NZ_JAHLOQ010000005.1"/>
</dbReference>
<reference evidence="2 3" key="1">
    <citation type="submission" date="2021-06" db="EMBL/GenBank/DDBJ databases">
        <authorList>
            <person name="Sun Q."/>
            <person name="Li D."/>
        </authorList>
    </citation>
    <scope>NUCLEOTIDE SEQUENCE [LARGE SCALE GENOMIC DNA]</scope>
    <source>
        <strain evidence="2 3">N19</strain>
    </source>
</reference>
<evidence type="ECO:0000313" key="2">
    <source>
        <dbReference type="EMBL" id="MBU5335468.1"/>
    </source>
</evidence>